<sequence>MALTVLFPNVTSTVSAVSDPRQLNPLYPPGLEFTSMPCESRNHGEVPSLYVPGAPRYTSVLDGPPTGLALHGPELGPAGLGGLDAGLTTRVRPAVYLGLPWPPRPESASVLYWPPQVAANEESTEGRSAFDLKTFEDLHADDEERLESIDVRNFLTWTTPTSISSDEDRSITEKDTDLIDPTEYMDFAFLNDAAPRFDVQFPDTSVPVLAIQNTTLSANTQPHGLRSSSDSLSSMYIHATSRSTVSPQTTSVDEQPHPLPSATPCAKGHPSHFNRCIPISPRRASGQLQCVSDELALIPPGACETEGPDVSAITAGRIRLVALESEANIPRFPLNTTWGPPRDEDLRGALYVPTDRSFRPEKRRAAVAELWHCQTHISLSFLDEREISVGAMTQADCRQGDNVQVSSQETAPQQRSRTFTSLWPSSRLWRVTTEVAG</sequence>
<gene>
    <name evidence="2" type="ORF">BD310DRAFT_980906</name>
</gene>
<evidence type="ECO:0000313" key="2">
    <source>
        <dbReference type="EMBL" id="TBU53678.1"/>
    </source>
</evidence>
<dbReference type="EMBL" id="ML145207">
    <property type="protein sequence ID" value="TBU53678.1"/>
    <property type="molecule type" value="Genomic_DNA"/>
</dbReference>
<keyword evidence="3" id="KW-1185">Reference proteome</keyword>
<evidence type="ECO:0000313" key="3">
    <source>
        <dbReference type="Proteomes" id="UP000292082"/>
    </source>
</evidence>
<feature type="compositionally biased region" description="Polar residues" evidence="1">
    <location>
        <begin position="240"/>
        <end position="253"/>
    </location>
</feature>
<reference evidence="2 3" key="1">
    <citation type="submission" date="2019-01" db="EMBL/GenBank/DDBJ databases">
        <title>Draft genome sequences of three monokaryotic isolates of the white-rot basidiomycete fungus Dichomitus squalens.</title>
        <authorList>
            <consortium name="DOE Joint Genome Institute"/>
            <person name="Lopez S.C."/>
            <person name="Andreopoulos B."/>
            <person name="Pangilinan J."/>
            <person name="Lipzen A."/>
            <person name="Riley R."/>
            <person name="Ahrendt S."/>
            <person name="Ng V."/>
            <person name="Barry K."/>
            <person name="Daum C."/>
            <person name="Grigoriev I.V."/>
            <person name="Hilden K.S."/>
            <person name="Makela M.R."/>
            <person name="de Vries R.P."/>
        </authorList>
    </citation>
    <scope>NUCLEOTIDE SEQUENCE [LARGE SCALE GENOMIC DNA]</scope>
    <source>
        <strain evidence="2 3">CBS 464.89</strain>
    </source>
</reference>
<accession>A0A4Q9NV79</accession>
<name>A0A4Q9NV79_9APHY</name>
<dbReference type="Proteomes" id="UP000292082">
    <property type="component" value="Unassembled WGS sequence"/>
</dbReference>
<protein>
    <submittedName>
        <fullName evidence="2">Uncharacterized protein</fullName>
    </submittedName>
</protein>
<proteinExistence type="predicted"/>
<organism evidence="2 3">
    <name type="scientific">Dichomitus squalens</name>
    <dbReference type="NCBI Taxonomy" id="114155"/>
    <lineage>
        <taxon>Eukaryota</taxon>
        <taxon>Fungi</taxon>
        <taxon>Dikarya</taxon>
        <taxon>Basidiomycota</taxon>
        <taxon>Agaricomycotina</taxon>
        <taxon>Agaricomycetes</taxon>
        <taxon>Polyporales</taxon>
        <taxon>Polyporaceae</taxon>
        <taxon>Dichomitus</taxon>
    </lineage>
</organism>
<evidence type="ECO:0000256" key="1">
    <source>
        <dbReference type="SAM" id="MobiDB-lite"/>
    </source>
</evidence>
<dbReference type="AlphaFoldDB" id="A0A4Q9NV79"/>
<feature type="region of interest" description="Disordered" evidence="1">
    <location>
        <begin position="240"/>
        <end position="267"/>
    </location>
</feature>